<dbReference type="EMBL" id="OZ019895">
    <property type="protein sequence ID" value="CAK9219752.1"/>
    <property type="molecule type" value="Genomic_DNA"/>
</dbReference>
<evidence type="ECO:0000256" key="13">
    <source>
        <dbReference type="ARBA" id="ARBA00047777"/>
    </source>
</evidence>
<evidence type="ECO:0000256" key="14">
    <source>
        <dbReference type="SAM" id="Phobius"/>
    </source>
</evidence>
<feature type="transmembrane region" description="Helical" evidence="14">
    <location>
        <begin position="315"/>
        <end position="332"/>
    </location>
</feature>
<keyword evidence="6" id="KW-0808">Transferase</keyword>
<feature type="transmembrane region" description="Helical" evidence="14">
    <location>
        <begin position="352"/>
        <end position="374"/>
    </location>
</feature>
<evidence type="ECO:0000256" key="3">
    <source>
        <dbReference type="ARBA" id="ARBA00012589"/>
    </source>
</evidence>
<accession>A0ABP0UED4</accession>
<dbReference type="SMART" id="SM01205">
    <property type="entry name" value="FKS1_dom1"/>
    <property type="match status" value="1"/>
</dbReference>
<dbReference type="PANTHER" id="PTHR12741:SF7">
    <property type="entry name" value="CALLOSE SYNTHASE 12"/>
    <property type="match status" value="1"/>
</dbReference>
<feature type="transmembrane region" description="Helical" evidence="14">
    <location>
        <begin position="1594"/>
        <end position="1616"/>
    </location>
</feature>
<dbReference type="InterPro" id="IPR026899">
    <property type="entry name" value="FKS1-like_dom1"/>
</dbReference>
<evidence type="ECO:0000259" key="15">
    <source>
        <dbReference type="SMART" id="SM01205"/>
    </source>
</evidence>
<evidence type="ECO:0000256" key="11">
    <source>
        <dbReference type="ARBA" id="ARBA00023316"/>
    </source>
</evidence>
<evidence type="ECO:0000256" key="1">
    <source>
        <dbReference type="ARBA" id="ARBA00004651"/>
    </source>
</evidence>
<dbReference type="Proteomes" id="UP001497512">
    <property type="component" value="Chromosome 3"/>
</dbReference>
<feature type="transmembrane region" description="Helical" evidence="14">
    <location>
        <begin position="460"/>
        <end position="478"/>
    </location>
</feature>
<proteinExistence type="inferred from homology"/>
<dbReference type="InterPro" id="IPR058851">
    <property type="entry name" value="CALS1_helical"/>
</dbReference>
<feature type="transmembrane region" description="Helical" evidence="14">
    <location>
        <begin position="1489"/>
        <end position="1510"/>
    </location>
</feature>
<evidence type="ECO:0000256" key="4">
    <source>
        <dbReference type="ARBA" id="ARBA00022475"/>
    </source>
</evidence>
<reference evidence="16" key="1">
    <citation type="submission" date="2024-02" db="EMBL/GenBank/DDBJ databases">
        <authorList>
            <consortium name="ELIXIR-Norway"/>
            <consortium name="Elixir Norway"/>
        </authorList>
    </citation>
    <scope>NUCLEOTIDE SEQUENCE</scope>
</reference>
<evidence type="ECO:0000256" key="7">
    <source>
        <dbReference type="ARBA" id="ARBA00022692"/>
    </source>
</evidence>
<evidence type="ECO:0000256" key="2">
    <source>
        <dbReference type="ARBA" id="ARBA00009040"/>
    </source>
</evidence>
<keyword evidence="9 14" id="KW-1133">Transmembrane helix</keyword>
<protein>
    <recommendedName>
        <fullName evidence="12">1,3-beta-glucan synthase</fullName>
        <ecNumber evidence="3">2.4.1.34</ecNumber>
    </recommendedName>
    <alternativeName>
        <fullName evidence="12">1,3-beta-glucan synthase</fullName>
    </alternativeName>
</protein>
<dbReference type="Pfam" id="PF02364">
    <property type="entry name" value="Glucan_synthase"/>
    <property type="match status" value="1"/>
</dbReference>
<name>A0ABP0UED4_9BRYO</name>
<gene>
    <name evidence="16" type="ORF">CSSPTR1EN2_LOCUS14821</name>
</gene>
<evidence type="ECO:0000256" key="10">
    <source>
        <dbReference type="ARBA" id="ARBA00023136"/>
    </source>
</evidence>
<evidence type="ECO:0000256" key="6">
    <source>
        <dbReference type="ARBA" id="ARBA00022679"/>
    </source>
</evidence>
<comment type="subcellular location">
    <subcellularLocation>
        <location evidence="1">Cell membrane</location>
        <topology evidence="1">Multi-pass membrane protein</topology>
    </subcellularLocation>
</comment>
<dbReference type="EC" id="2.4.1.34" evidence="3"/>
<keyword evidence="11" id="KW-0961">Cell wall biogenesis/degradation</keyword>
<feature type="domain" description="1,3-beta-glucan synthase component FKS1-like" evidence="15">
    <location>
        <begin position="131"/>
        <end position="247"/>
    </location>
</feature>
<dbReference type="InterPro" id="IPR003440">
    <property type="entry name" value="Glyco_trans_48_dom"/>
</dbReference>
<feature type="transmembrane region" description="Helical" evidence="14">
    <location>
        <begin position="1628"/>
        <end position="1649"/>
    </location>
</feature>
<comment type="catalytic activity">
    <reaction evidence="13">
        <text>[(1-&gt;3)-beta-D-glucosyl](n) + UDP-alpha-D-glucose = [(1-&gt;3)-beta-D-glucosyl](n+1) + UDP + H(+)</text>
        <dbReference type="Rhea" id="RHEA:21476"/>
        <dbReference type="Rhea" id="RHEA-COMP:11146"/>
        <dbReference type="Rhea" id="RHEA-COMP:14303"/>
        <dbReference type="ChEBI" id="CHEBI:15378"/>
        <dbReference type="ChEBI" id="CHEBI:37671"/>
        <dbReference type="ChEBI" id="CHEBI:58223"/>
        <dbReference type="ChEBI" id="CHEBI:58885"/>
        <dbReference type="EC" id="2.4.1.34"/>
    </reaction>
</comment>
<feature type="transmembrane region" description="Helical" evidence="14">
    <location>
        <begin position="395"/>
        <end position="421"/>
    </location>
</feature>
<dbReference type="Pfam" id="PF25968">
    <property type="entry name" value="CALS1"/>
    <property type="match status" value="1"/>
</dbReference>
<keyword evidence="8" id="KW-0133">Cell shape</keyword>
<keyword evidence="10 14" id="KW-0472">Membrane</keyword>
<evidence type="ECO:0000313" key="17">
    <source>
        <dbReference type="Proteomes" id="UP001497512"/>
    </source>
</evidence>
<dbReference type="PANTHER" id="PTHR12741">
    <property type="entry name" value="LYST-INTERACTING PROTEIN LIP5 DOPAMINE RESPONSIVE PROTEIN DRG-1"/>
    <property type="match status" value="1"/>
</dbReference>
<organism evidence="16 17">
    <name type="scientific">Sphagnum troendelagicum</name>
    <dbReference type="NCBI Taxonomy" id="128251"/>
    <lineage>
        <taxon>Eukaryota</taxon>
        <taxon>Viridiplantae</taxon>
        <taxon>Streptophyta</taxon>
        <taxon>Embryophyta</taxon>
        <taxon>Bryophyta</taxon>
        <taxon>Sphagnophytina</taxon>
        <taxon>Sphagnopsida</taxon>
        <taxon>Sphagnales</taxon>
        <taxon>Sphagnaceae</taxon>
        <taxon>Sphagnum</taxon>
    </lineage>
</organism>
<feature type="transmembrane region" description="Helical" evidence="14">
    <location>
        <begin position="1699"/>
        <end position="1718"/>
    </location>
</feature>
<evidence type="ECO:0000313" key="16">
    <source>
        <dbReference type="EMBL" id="CAK9219752.1"/>
    </source>
</evidence>
<feature type="transmembrane region" description="Helical" evidence="14">
    <location>
        <begin position="507"/>
        <end position="525"/>
    </location>
</feature>
<feature type="transmembrane region" description="Helical" evidence="14">
    <location>
        <begin position="284"/>
        <end position="303"/>
    </location>
</feature>
<evidence type="ECO:0000256" key="9">
    <source>
        <dbReference type="ARBA" id="ARBA00022989"/>
    </source>
</evidence>
<dbReference type="Pfam" id="PF14288">
    <property type="entry name" value="FKS1_dom1"/>
    <property type="match status" value="1"/>
</dbReference>
<keyword evidence="5" id="KW-0328">Glycosyltransferase</keyword>
<feature type="transmembrane region" description="Helical" evidence="14">
    <location>
        <begin position="1655"/>
        <end position="1679"/>
    </location>
</feature>
<feature type="transmembrane region" description="Helical" evidence="14">
    <location>
        <begin position="1318"/>
        <end position="1340"/>
    </location>
</feature>
<keyword evidence="17" id="KW-1185">Reference proteome</keyword>
<evidence type="ECO:0000256" key="5">
    <source>
        <dbReference type="ARBA" id="ARBA00022676"/>
    </source>
</evidence>
<sequence length="1756" mass="203185">MANSVYNILPVDNPLADHAALLFPEVRASIAALRTVGELRKPNGVRWTHDMDLLDWLGAWFGFQEGNVKNQREHLVLLLANAQMRLQPQATNRLDAKVVKKIRKKVTANYVSWCNFIRQRSNLELTEEDERLELLYTALFLLIWGESANLRFMPECLCYMFHHMSRELNRMLNRSIDEHSAMPAKPKYSEPNEFLNKVVTPLYKAVQAEAKVNKDGKAPHSQWRNYDDMNEYFWTNRCFKRLGWLEESSNYLVAPGSGTKHKVGKTGFVEQRSFFNIFRSFDRLWIGHILVLQAIIVTLWSGTGAPWIELQNRDSLARFLAIFITWAALRFFQGFMDLCMQHSLVSRDTLLIGVRMVLKLLVAAGWIVIFTVFYRDMWKQRHHDHAWTKAANKYLIQYVEAAAVFVIPEVLALLLFIIPWLRNAIENSSWRIFHILTWWFQSRIYVARGLREGLFDNFKYTLFWVLVLASKFAFSYFLQIKPLIKPTKEILRITDIQYKWPQFFSHGNRAAVVALWAPVILIYFMDMQIWYTIWSSVVGALVGLFEHLGEIRNVLQLRQRFQIFPSAVQFNLMPEEVALPPQFFRSWWVYAKAVFTRFKLRYGWAAGGVKEDSKQLEAGRFAKMWNHIVDIFREEDLISDSELELLEMPSTQHISVFQWPSTLLANEVRLAVEQVQKHKGNDKSLWKKICANDYRRCAVIESYETIKFVLQEIVRENTTEYQRFLSIYEEIDMSIRQSKFTTTFKLKELPKVHEAVLELVKDVLAWPTHNDPVKVVVRLQNLYEVVLCDFTKDMLVETKIRDSAPYEHQANGQDSELPVELPSADNHSFFKQLKRLQTTLSTKESLFNVPKGLEARRRISFFSNSLFMTMPRAPSVDKMLAFSVLTPYYKEDVIYSMKALSQLNEDGVSILYYLKMIFADDWQNFKQRFPNPDLKPDQLENDTTFIARMEALDDAIEIRMWASYRGQTLARTVRGMMYYERALEFLAFLDTASESEVLGFKELVVRSSSLSREGSLSRHKASTSDSQPLDTQAAQNALLATAAMKFTYVVAAQEYGRQKVDKDDRAWGISWLMRTYKGLRIAYVDKVEVGSESHCFSVLVKYDPIIQEEVEIYRVRLPGPFIGEGKPENQNHAIIFTRGDALQTIDMNQEMYFEEALKMRNLLQEFNKYYGIRKPAILGVREHVFTGAVSSLAWFMSAQETSFVTLGQRVLANPLKVRMHYGHPDVFDRLWFLSRGGISKASKTINISEDIFAGFNCTERGGTVTHHEYIQAGKGRDVGLNQISMFEAKVSSGNGEQVLSRDVYRLGHHLDFFRMLSFYYTTVGFFINNMIIVLVVYAFLWGRVYLTLSGVEASLSNTSDALHNTALTAALNQQFLVQLGLLTALPMIVENALEHGFLRALWEFFTMQLQLASVFFTFSMGTRAHYFGRTLLHGGAKYRPTGRGFVVKHESFAVNYRFYARSHFTKGIELILLLIVYETYGSFHSSVTYVLITVTSWFLALTWILAPFIFNPSGFDWLKTVEDYDDFMSWLWYKGGIITDPEQSWEAWWLEEQGHLRTTGFWGKVLDIVLDLRFFFFQYGIVYHLHIASNNHSIAVYLASWSYVVVAGVINSILSYAHEHYAARRHRLYRAIQAIVLIVVVTVITVLLIETPFKLLDLLTSLLAFVPTGWGILQICLVLRPLLERFTWAWGVVVAVARLYEMFIGLIVMAPVAILSWLPGFQAMQTRVLFNEAFSRGLQISRIFAGKKNSDSWKAQ</sequence>
<keyword evidence="4" id="KW-1003">Cell membrane</keyword>
<keyword evidence="7 14" id="KW-0812">Transmembrane</keyword>
<evidence type="ECO:0000256" key="12">
    <source>
        <dbReference type="ARBA" id="ARBA00032165"/>
    </source>
</evidence>
<comment type="similarity">
    <text evidence="2">Belongs to the glycosyltransferase 48 family.</text>
</comment>
<evidence type="ECO:0000256" key="8">
    <source>
        <dbReference type="ARBA" id="ARBA00022960"/>
    </source>
</evidence>